<dbReference type="Pfam" id="PF00296">
    <property type="entry name" value="Bac_luciferase"/>
    <property type="match status" value="1"/>
</dbReference>
<dbReference type="eggNOG" id="COG2141">
    <property type="taxonomic scope" value="Bacteria"/>
</dbReference>
<dbReference type="Gene3D" id="3.20.20.30">
    <property type="entry name" value="Luciferase-like domain"/>
    <property type="match status" value="1"/>
</dbReference>
<name>L7KPZ6_9ACTN</name>
<dbReference type="InterPro" id="IPR019921">
    <property type="entry name" value="Lucif-like_OxRdtase_Rv2161c"/>
</dbReference>
<dbReference type="Proteomes" id="UP000010988">
    <property type="component" value="Unassembled WGS sequence"/>
</dbReference>
<protein>
    <recommendedName>
        <fullName evidence="1">Luciferase-like domain-containing protein</fullName>
    </recommendedName>
</protein>
<comment type="caution">
    <text evidence="2">The sequence shown here is derived from an EMBL/GenBank/DDBJ whole genome shotgun (WGS) entry which is preliminary data.</text>
</comment>
<evidence type="ECO:0000313" key="3">
    <source>
        <dbReference type="Proteomes" id="UP000010988"/>
    </source>
</evidence>
<dbReference type="InterPro" id="IPR051260">
    <property type="entry name" value="Diverse_substr_monoxygenases"/>
</dbReference>
<dbReference type="GO" id="GO:0016705">
    <property type="term" value="F:oxidoreductase activity, acting on paired donors, with incorporation or reduction of molecular oxygen"/>
    <property type="evidence" value="ECO:0007669"/>
    <property type="project" value="InterPro"/>
</dbReference>
<dbReference type="InterPro" id="IPR011251">
    <property type="entry name" value="Luciferase-like_dom"/>
</dbReference>
<dbReference type="EMBL" id="BANR01000026">
    <property type="protein sequence ID" value="GAC50566.1"/>
    <property type="molecule type" value="Genomic_DNA"/>
</dbReference>
<dbReference type="PANTHER" id="PTHR30011">
    <property type="entry name" value="ALKANESULFONATE MONOOXYGENASE-RELATED"/>
    <property type="match status" value="1"/>
</dbReference>
<sequence length="307" mass="34052">MFYSMGRHRFTQGRHMRFTFAEAMTDPSFYAPLAQAAEQAGYAGFTIPDSLAYPEESDATYPYTPDGNREFLDGKAFIETFIEAAALGAVTSTIRFTPFVLKLPVRPPALVAKQASSVAYLTNNRLALGVGTSPWPEDYEFMGVDFARRGKRMDECMDIFRGLTSGEYFEFHGEFYDIPRIKMTPTPTEPIPLLVGGHADAALRRAVIRGDGWMHGGGPAEELDTLLDKIANIRKAEGKLNDPFEIHVISLDAYTVDGCKRLEDKGITDVIVGFRLPYVMGDDTEPLQTKIDHLNSYADNVIAKVNG</sequence>
<evidence type="ECO:0000259" key="1">
    <source>
        <dbReference type="Pfam" id="PF00296"/>
    </source>
</evidence>
<accession>L7KPZ6</accession>
<organism evidence="2 3">
    <name type="scientific">Gordonia aichiensis NBRC 108223</name>
    <dbReference type="NCBI Taxonomy" id="1220583"/>
    <lineage>
        <taxon>Bacteria</taxon>
        <taxon>Bacillati</taxon>
        <taxon>Actinomycetota</taxon>
        <taxon>Actinomycetes</taxon>
        <taxon>Mycobacteriales</taxon>
        <taxon>Gordoniaceae</taxon>
        <taxon>Gordonia</taxon>
    </lineage>
</organism>
<gene>
    <name evidence="2" type="ORF">GOACH_26_00330</name>
</gene>
<dbReference type="STRING" id="1220583.GOACH_26_00330"/>
<keyword evidence="3" id="KW-1185">Reference proteome</keyword>
<reference evidence="2 3" key="1">
    <citation type="submission" date="2012-12" db="EMBL/GenBank/DDBJ databases">
        <title>Whole genome shotgun sequence of Gordonia aichiensis NBRC 108223.</title>
        <authorList>
            <person name="Isaki-Nakamura S."/>
            <person name="Hosoyama A."/>
            <person name="Tsuchikane K."/>
            <person name="Ando Y."/>
            <person name="Baba S."/>
            <person name="Ohji S."/>
            <person name="Hamada M."/>
            <person name="Tamura T."/>
            <person name="Yamazoe A."/>
            <person name="Yamazaki S."/>
            <person name="Fujita N."/>
        </authorList>
    </citation>
    <scope>NUCLEOTIDE SEQUENCE [LARGE SCALE GENOMIC DNA]</scope>
    <source>
        <strain evidence="2 3">NBRC 108223</strain>
    </source>
</reference>
<dbReference type="NCBIfam" id="TIGR03619">
    <property type="entry name" value="F420_Rv2161c"/>
    <property type="match status" value="1"/>
</dbReference>
<dbReference type="PANTHER" id="PTHR30011:SF32">
    <property type="entry name" value="CONSERVED PROTEIN"/>
    <property type="match status" value="1"/>
</dbReference>
<dbReference type="SUPFAM" id="SSF51679">
    <property type="entry name" value="Bacterial luciferase-like"/>
    <property type="match status" value="1"/>
</dbReference>
<dbReference type="InterPro" id="IPR036661">
    <property type="entry name" value="Luciferase-like_sf"/>
</dbReference>
<dbReference type="AlphaFoldDB" id="L7KPZ6"/>
<proteinExistence type="predicted"/>
<evidence type="ECO:0000313" key="2">
    <source>
        <dbReference type="EMBL" id="GAC50566.1"/>
    </source>
</evidence>
<feature type="domain" description="Luciferase-like" evidence="1">
    <location>
        <begin position="30"/>
        <end position="246"/>
    </location>
</feature>